<keyword evidence="2" id="KW-1185">Reference proteome</keyword>
<dbReference type="OrthoDB" id="9107345at2"/>
<gene>
    <name evidence="1" type="ORF">SAMN05192542_11719</name>
</gene>
<dbReference type="Proteomes" id="UP000199120">
    <property type="component" value="Unassembled WGS sequence"/>
</dbReference>
<reference evidence="2" key="1">
    <citation type="submission" date="2016-10" db="EMBL/GenBank/DDBJ databases">
        <authorList>
            <person name="Varghese N."/>
            <person name="Submissions S."/>
        </authorList>
    </citation>
    <scope>NUCLEOTIDE SEQUENCE [LARGE SCALE GENOMIC DNA]</scope>
    <source>
        <strain evidence="2">LMG 26416</strain>
    </source>
</reference>
<dbReference type="STRING" id="416943.SAMN05445871_2431"/>
<evidence type="ECO:0000313" key="1">
    <source>
        <dbReference type="EMBL" id="SEL89677.1"/>
    </source>
</evidence>
<dbReference type="EMBL" id="FOAJ01000017">
    <property type="protein sequence ID" value="SEL89677.1"/>
    <property type="molecule type" value="Genomic_DNA"/>
</dbReference>
<dbReference type="RefSeq" id="WP_143040674.1">
    <property type="nucleotide sequence ID" value="NZ_FNSR01000001.1"/>
</dbReference>
<dbReference type="AlphaFoldDB" id="A0A1H7U0B7"/>
<name>A0A1H7U0B7_9BURK</name>
<evidence type="ECO:0000313" key="2">
    <source>
        <dbReference type="Proteomes" id="UP000199120"/>
    </source>
</evidence>
<organism evidence="1 2">
    <name type="scientific">Paraburkholderia caballeronis</name>
    <dbReference type="NCBI Taxonomy" id="416943"/>
    <lineage>
        <taxon>Bacteria</taxon>
        <taxon>Pseudomonadati</taxon>
        <taxon>Pseudomonadota</taxon>
        <taxon>Betaproteobacteria</taxon>
        <taxon>Burkholderiales</taxon>
        <taxon>Burkholderiaceae</taxon>
        <taxon>Paraburkholderia</taxon>
    </lineage>
</organism>
<protein>
    <submittedName>
        <fullName evidence="1">Uncharacterized protein</fullName>
    </submittedName>
</protein>
<proteinExistence type="predicted"/>
<sequence length="190" mass="20959">MMDSSWTPEQEQLLRDIWPTGESIKRHIKALGDRSYSTIMSHAKKVLKLGSRPKTARGRVAYAWPTIKAELEKHPGTAPELIKRTGLSMAPVCGHLRKANPGPDGAIHIIGWRKRSTGGKPVAIYAIGPGENVPMPEPFSPAEKWKHRCTRRGVGRDPFALAKGHVVAPTTGNGRVYRQSMDVRDDLEVA</sequence>
<accession>A0A1H7U0B7</accession>